<reference evidence="7" key="1">
    <citation type="submission" date="2025-08" db="UniProtKB">
        <authorList>
            <consortium name="RefSeq"/>
        </authorList>
    </citation>
    <scope>IDENTIFICATION</scope>
    <source>
        <tissue evidence="7">Total insect</tissue>
    </source>
</reference>
<feature type="region of interest" description="Disordered" evidence="5">
    <location>
        <begin position="73"/>
        <end position="129"/>
    </location>
</feature>
<dbReference type="Pfam" id="PF05132">
    <property type="entry name" value="RNA_pol_Rpc4"/>
    <property type="match status" value="1"/>
</dbReference>
<feature type="compositionally biased region" description="Polar residues" evidence="5">
    <location>
        <begin position="368"/>
        <end position="386"/>
    </location>
</feature>
<evidence type="ECO:0000256" key="3">
    <source>
        <dbReference type="ARBA" id="ARBA00023163"/>
    </source>
</evidence>
<dbReference type="Proteomes" id="UP000515158">
    <property type="component" value="Unplaced"/>
</dbReference>
<evidence type="ECO:0000313" key="6">
    <source>
        <dbReference type="Proteomes" id="UP000515158"/>
    </source>
</evidence>
<keyword evidence="3" id="KW-0804">Transcription</keyword>
<dbReference type="FunCoup" id="A0A6P9A4J6">
    <property type="interactions" value="800"/>
</dbReference>
<dbReference type="InParanoid" id="A0A6P9A4J6"/>
<dbReference type="InterPro" id="IPR007811">
    <property type="entry name" value="RPC4"/>
</dbReference>
<comment type="subcellular location">
    <subcellularLocation>
        <location evidence="1">Nucleus</location>
    </subcellularLocation>
</comment>
<sequence length="468" mass="51387">MKECIPVVLPNVRAQIRQETKRHKLKVICSGHANRKQPIRPTEARAPRKLEWFIQRRTEGKLHETVLFQVSDPIDMSNEKDEKTSKATAGSSKAESSSRSSNSLVRLPSFRQPRDLTLGSGNVSRGGAFSLGANKTRKVYAPNINVQRKVKEEVNVKEEVPKQKERGKGRGERGRSERGRGRTAPNVIQLSSGVFSEGIAASKQRPGGRSKQDEGGSSYIPKPKLDLKQNYATDNKEENERLRQLLQDDFVDDPDAGGDGMKPLQLPMIPMKKKGGLKNSVPAIKKEKNDPDLPGTSLPDNASDVKIKREPGEDDGEDFKPMSADEGHIVFERRVGELLNSRESEYILVQLPDCLPGLRPSVEPDGSKNINGAPSGAQGDTSPNPQCTLSSIPEGSIGKIQLMRSGRAFLKLGSVSLPLSMGTQVGFKQDLISVKLDDQEKGGKMINLGQVRARVVLTPDWEALLRKA</sequence>
<feature type="compositionally biased region" description="Low complexity" evidence="5">
    <location>
        <begin position="86"/>
        <end position="103"/>
    </location>
</feature>
<gene>
    <name evidence="7" type="primary">LOC117652164</name>
</gene>
<accession>A0A6P9A4J6</accession>
<dbReference type="GO" id="GO:0003677">
    <property type="term" value="F:DNA binding"/>
    <property type="evidence" value="ECO:0007669"/>
    <property type="project" value="InterPro"/>
</dbReference>
<keyword evidence="2 7" id="KW-0240">DNA-directed RNA polymerase</keyword>
<feature type="region of interest" description="Disordered" evidence="5">
    <location>
        <begin position="282"/>
        <end position="322"/>
    </location>
</feature>
<dbReference type="AlphaFoldDB" id="A0A6P9A4J6"/>
<dbReference type="GO" id="GO:0042797">
    <property type="term" value="P:tRNA transcription by RNA polymerase III"/>
    <property type="evidence" value="ECO:0007669"/>
    <property type="project" value="TreeGrafter"/>
</dbReference>
<proteinExistence type="predicted"/>
<protein>
    <submittedName>
        <fullName evidence="7">DNA-directed RNA polymerase III subunit RPC4 isoform X1</fullName>
    </submittedName>
</protein>
<evidence type="ECO:0000313" key="7">
    <source>
        <dbReference type="RefSeq" id="XP_034252807.1"/>
    </source>
</evidence>
<feature type="region of interest" description="Disordered" evidence="5">
    <location>
        <begin position="359"/>
        <end position="386"/>
    </location>
</feature>
<dbReference type="GO" id="GO:0005666">
    <property type="term" value="C:RNA polymerase III complex"/>
    <property type="evidence" value="ECO:0007669"/>
    <property type="project" value="InterPro"/>
</dbReference>
<dbReference type="CTD" id="121856514"/>
<evidence type="ECO:0000256" key="1">
    <source>
        <dbReference type="ARBA" id="ARBA00004123"/>
    </source>
</evidence>
<feature type="region of interest" description="Disordered" evidence="5">
    <location>
        <begin position="155"/>
        <end position="239"/>
    </location>
</feature>
<dbReference type="KEGG" id="tpal:117652164"/>
<evidence type="ECO:0000256" key="5">
    <source>
        <dbReference type="SAM" id="MobiDB-lite"/>
    </source>
</evidence>
<feature type="compositionally biased region" description="Basic and acidic residues" evidence="5">
    <location>
        <begin position="155"/>
        <end position="180"/>
    </location>
</feature>
<dbReference type="GeneID" id="117652164"/>
<name>A0A6P9A4J6_THRPL</name>
<evidence type="ECO:0000256" key="2">
    <source>
        <dbReference type="ARBA" id="ARBA00022478"/>
    </source>
</evidence>
<keyword evidence="6" id="KW-1185">Reference proteome</keyword>
<dbReference type="OrthoDB" id="5836119at2759"/>
<dbReference type="PANTHER" id="PTHR13408:SF0">
    <property type="entry name" value="DNA-DIRECTED RNA POLYMERASE III SUBUNIT RPC4"/>
    <property type="match status" value="1"/>
</dbReference>
<dbReference type="PANTHER" id="PTHR13408">
    <property type="entry name" value="DNA-DIRECTED RNA POLYMERASE III"/>
    <property type="match status" value="1"/>
</dbReference>
<evidence type="ECO:0000256" key="4">
    <source>
        <dbReference type="ARBA" id="ARBA00023242"/>
    </source>
</evidence>
<organism evidence="7">
    <name type="scientific">Thrips palmi</name>
    <name type="common">Melon thrips</name>
    <dbReference type="NCBI Taxonomy" id="161013"/>
    <lineage>
        <taxon>Eukaryota</taxon>
        <taxon>Metazoa</taxon>
        <taxon>Ecdysozoa</taxon>
        <taxon>Arthropoda</taxon>
        <taxon>Hexapoda</taxon>
        <taxon>Insecta</taxon>
        <taxon>Pterygota</taxon>
        <taxon>Neoptera</taxon>
        <taxon>Paraneoptera</taxon>
        <taxon>Thysanoptera</taxon>
        <taxon>Terebrantia</taxon>
        <taxon>Thripoidea</taxon>
        <taxon>Thripidae</taxon>
        <taxon>Thrips</taxon>
    </lineage>
</organism>
<keyword evidence="4" id="KW-0539">Nucleus</keyword>
<dbReference type="RefSeq" id="XP_034252807.1">
    <property type="nucleotide sequence ID" value="XM_034396916.1"/>
</dbReference>